<dbReference type="RefSeq" id="WP_268006462.1">
    <property type="nucleotide sequence ID" value="NZ_CP104067.1"/>
</dbReference>
<gene>
    <name evidence="2" type="ORF">NZD89_03800</name>
</gene>
<dbReference type="InterPro" id="IPR029058">
    <property type="entry name" value="AB_hydrolase_fold"/>
</dbReference>
<dbReference type="EMBL" id="CP104067">
    <property type="protein sequence ID" value="WAH42591.1"/>
    <property type="molecule type" value="Genomic_DNA"/>
</dbReference>
<dbReference type="SUPFAM" id="SSF53474">
    <property type="entry name" value="alpha/beta-Hydrolases"/>
    <property type="match status" value="1"/>
</dbReference>
<dbReference type="PANTHER" id="PTHR10655:SF17">
    <property type="entry name" value="LYSOPHOSPHOLIPASE-LIKE PROTEIN 1"/>
    <property type="match status" value="1"/>
</dbReference>
<dbReference type="Pfam" id="PF01738">
    <property type="entry name" value="DLH"/>
    <property type="match status" value="1"/>
</dbReference>
<evidence type="ECO:0000313" key="3">
    <source>
        <dbReference type="Proteomes" id="UP001164761"/>
    </source>
</evidence>
<sequence length="209" mass="22944">MADLDFIHEYIRAPLDTTGHTLVLLHGTGGNERDLLPLGRFLAPDAALLGVRGKVLEGGMPRFFRRLAEGVFDEEDLLFRTDELADFLRSASATYGFERDALIAVGYSNGANIAASILLKHTDVFAGALLFRPMVPFEPEQSAAKRATPVLLSAGEADVIVPAQSTKRLGELLDARGANVEIQWHRGGHGLMEPELQLAKMWFEQKFSK</sequence>
<protein>
    <submittedName>
        <fullName evidence="2">Alpha/beta hydrolase</fullName>
    </submittedName>
</protein>
<dbReference type="PANTHER" id="PTHR10655">
    <property type="entry name" value="LYSOPHOSPHOLIPASE-RELATED"/>
    <property type="match status" value="1"/>
</dbReference>
<accession>A0ABY6ZK93</accession>
<keyword evidence="3" id="KW-1185">Reference proteome</keyword>
<dbReference type="GO" id="GO:0016787">
    <property type="term" value="F:hydrolase activity"/>
    <property type="evidence" value="ECO:0007669"/>
    <property type="project" value="UniProtKB-KW"/>
</dbReference>
<name>A0ABY6ZK93_9BACL</name>
<feature type="domain" description="Dienelactone hydrolase" evidence="1">
    <location>
        <begin position="92"/>
        <end position="195"/>
    </location>
</feature>
<dbReference type="InterPro" id="IPR002925">
    <property type="entry name" value="Dienelactn_hydro"/>
</dbReference>
<dbReference type="InterPro" id="IPR050565">
    <property type="entry name" value="LYPA1-2/EST-like"/>
</dbReference>
<reference evidence="2" key="1">
    <citation type="submission" date="2022-08" db="EMBL/GenBank/DDBJ databases">
        <title>Alicyclobacillus fastidiosus DSM 17978, complete genome.</title>
        <authorList>
            <person name="Wang Q."/>
            <person name="Cai R."/>
            <person name="Wang Z."/>
        </authorList>
    </citation>
    <scope>NUCLEOTIDE SEQUENCE</scope>
    <source>
        <strain evidence="2">DSM 17978</strain>
    </source>
</reference>
<dbReference type="Gene3D" id="3.40.50.1820">
    <property type="entry name" value="alpha/beta hydrolase"/>
    <property type="match status" value="1"/>
</dbReference>
<dbReference type="Proteomes" id="UP001164761">
    <property type="component" value="Chromosome"/>
</dbReference>
<evidence type="ECO:0000313" key="2">
    <source>
        <dbReference type="EMBL" id="WAH42591.1"/>
    </source>
</evidence>
<organism evidence="2 3">
    <name type="scientific">Alicyclobacillus fastidiosus</name>
    <dbReference type="NCBI Taxonomy" id="392011"/>
    <lineage>
        <taxon>Bacteria</taxon>
        <taxon>Bacillati</taxon>
        <taxon>Bacillota</taxon>
        <taxon>Bacilli</taxon>
        <taxon>Bacillales</taxon>
        <taxon>Alicyclobacillaceae</taxon>
        <taxon>Alicyclobacillus</taxon>
    </lineage>
</organism>
<keyword evidence="2" id="KW-0378">Hydrolase</keyword>
<proteinExistence type="predicted"/>
<evidence type="ECO:0000259" key="1">
    <source>
        <dbReference type="Pfam" id="PF01738"/>
    </source>
</evidence>